<dbReference type="EMBL" id="ML208260">
    <property type="protein sequence ID" value="TFK76512.1"/>
    <property type="molecule type" value="Genomic_DNA"/>
</dbReference>
<dbReference type="Proteomes" id="UP000308600">
    <property type="component" value="Unassembled WGS sequence"/>
</dbReference>
<organism evidence="1 2">
    <name type="scientific">Pluteus cervinus</name>
    <dbReference type="NCBI Taxonomy" id="181527"/>
    <lineage>
        <taxon>Eukaryota</taxon>
        <taxon>Fungi</taxon>
        <taxon>Dikarya</taxon>
        <taxon>Basidiomycota</taxon>
        <taxon>Agaricomycotina</taxon>
        <taxon>Agaricomycetes</taxon>
        <taxon>Agaricomycetidae</taxon>
        <taxon>Agaricales</taxon>
        <taxon>Pluteineae</taxon>
        <taxon>Pluteaceae</taxon>
        <taxon>Pluteus</taxon>
    </lineage>
</organism>
<reference evidence="1 2" key="1">
    <citation type="journal article" date="2019" name="Nat. Ecol. Evol.">
        <title>Megaphylogeny resolves global patterns of mushroom evolution.</title>
        <authorList>
            <person name="Varga T."/>
            <person name="Krizsan K."/>
            <person name="Foldi C."/>
            <person name="Dima B."/>
            <person name="Sanchez-Garcia M."/>
            <person name="Sanchez-Ramirez S."/>
            <person name="Szollosi G.J."/>
            <person name="Szarkandi J.G."/>
            <person name="Papp V."/>
            <person name="Albert L."/>
            <person name="Andreopoulos W."/>
            <person name="Angelini C."/>
            <person name="Antonin V."/>
            <person name="Barry K.W."/>
            <person name="Bougher N.L."/>
            <person name="Buchanan P."/>
            <person name="Buyck B."/>
            <person name="Bense V."/>
            <person name="Catcheside P."/>
            <person name="Chovatia M."/>
            <person name="Cooper J."/>
            <person name="Damon W."/>
            <person name="Desjardin D."/>
            <person name="Finy P."/>
            <person name="Geml J."/>
            <person name="Haridas S."/>
            <person name="Hughes K."/>
            <person name="Justo A."/>
            <person name="Karasinski D."/>
            <person name="Kautmanova I."/>
            <person name="Kiss B."/>
            <person name="Kocsube S."/>
            <person name="Kotiranta H."/>
            <person name="LaButti K.M."/>
            <person name="Lechner B.E."/>
            <person name="Liimatainen K."/>
            <person name="Lipzen A."/>
            <person name="Lukacs Z."/>
            <person name="Mihaltcheva S."/>
            <person name="Morgado L.N."/>
            <person name="Niskanen T."/>
            <person name="Noordeloos M.E."/>
            <person name="Ohm R.A."/>
            <person name="Ortiz-Santana B."/>
            <person name="Ovrebo C."/>
            <person name="Racz N."/>
            <person name="Riley R."/>
            <person name="Savchenko A."/>
            <person name="Shiryaev A."/>
            <person name="Soop K."/>
            <person name="Spirin V."/>
            <person name="Szebenyi C."/>
            <person name="Tomsovsky M."/>
            <person name="Tulloss R.E."/>
            <person name="Uehling J."/>
            <person name="Grigoriev I.V."/>
            <person name="Vagvolgyi C."/>
            <person name="Papp T."/>
            <person name="Martin F.M."/>
            <person name="Miettinen O."/>
            <person name="Hibbett D.S."/>
            <person name="Nagy L.G."/>
        </authorList>
    </citation>
    <scope>NUCLEOTIDE SEQUENCE [LARGE SCALE GENOMIC DNA]</scope>
    <source>
        <strain evidence="1 2">NL-1719</strain>
    </source>
</reference>
<gene>
    <name evidence="1" type="ORF">BDN72DRAFT_755471</name>
</gene>
<evidence type="ECO:0000313" key="2">
    <source>
        <dbReference type="Proteomes" id="UP000308600"/>
    </source>
</evidence>
<keyword evidence="2" id="KW-1185">Reference proteome</keyword>
<name>A0ACD3BFW8_9AGAR</name>
<evidence type="ECO:0000313" key="1">
    <source>
        <dbReference type="EMBL" id="TFK76512.1"/>
    </source>
</evidence>
<sequence>MSSSFARLTAALLLLSQTAYSFEPIEKNLAYRSPFAARPQLGHNLHSLKKRYVEDKLAKRQVVDSTGFKDDHYPTFYGSDFSNVPLVWSGGLNFTHSGALGDPFDTSVLLWTRAIPATNGTSAPDQSEPACVSYKVSTSPTLSGEPIASGQAFTSYDIDWTVKVEATGLQPDAKYFYQFADCTNPRTVSPIGTTRTISSPDTPAQEVNGGKPLTLAVFSCSQYQAGWFNAYGYAAQNTSPDLFVHLGDYIYESLGNGAKIGRQTLGRELATIRDYRQRLNQYRTDASLVIAHQSGPWITVWCDDHEVADNSWKAGTADSNDTAAGCSFSPSGACFTDRKLAAVRAYHEWMPIRQVDPDDQLRIWRNFQIGKLIDLTMLDTRNYDRDLTDVYYNTVVNTIAAFNNRSLMGARQEQWLYNTLSESKSRGATWRIIGQQVIFTQLDQDGQCEFTPISLRKDAWDGYRANRARVLEHLYGNNITNTVILAGDSHANWVSDLARPNDTTTYNPTTGVGAIGVEFAGTAVTSGSSFGSGIQPAAADVISKRYINANPDLQWSEGSYRGFFTLTVGPNALNATYYAMRNTSFANIDGFASSQFVVKAGENRLSRPVAGGKVLAGVLKSTVNATNTTTSP</sequence>
<accession>A0ACD3BFW8</accession>
<proteinExistence type="predicted"/>
<protein>
    <submittedName>
        <fullName evidence="1">Uncharacterized protein</fullName>
    </submittedName>
</protein>